<dbReference type="AlphaFoldDB" id="A0A1A8T666"/>
<dbReference type="InterPro" id="IPR021431">
    <property type="entry name" value="DUF3080"/>
</dbReference>
<evidence type="ECO:0000313" key="2">
    <source>
        <dbReference type="Proteomes" id="UP000092544"/>
    </source>
</evidence>
<evidence type="ECO:0008006" key="3">
    <source>
        <dbReference type="Google" id="ProtNLM"/>
    </source>
</evidence>
<sequence length="334" mass="37355">MVIIITFLMLVGCDTRYKPEQVLSDYATSLSRSAYLDVSVPNPVMPKLYPSVQARTMVLTHFDVSLLDFLSLQHCNLGLLVGERNSVLGRVMLSSQRFLYEVKITRALETCPIENQSLAEKLAPIAQQKHKELPQAFINAVFNGDEAKSFFSFSNGFVPMGYTAANYQSLQSALGDILVIGQHVLELPHIDSNAFEQDLKTMADSEYGGKLLYSVLQITRYLNAVSESIESLPSSVCGPPVTFLKQQFEHHYVKLIQPYMARLNASAYPVLSQLHQLAMVGAPLPTALANYLEQFSLQDKHSVWGRYQAASRRHAMAWSRLFQRCGVSLKGQNN</sequence>
<dbReference type="EMBL" id="FLOB01000002">
    <property type="protein sequence ID" value="SBS27914.1"/>
    <property type="molecule type" value="Genomic_DNA"/>
</dbReference>
<name>A0A1A8T666_9GAMM</name>
<protein>
    <recommendedName>
        <fullName evidence="3">DUF3080 domain-containing protein</fullName>
    </recommendedName>
</protein>
<evidence type="ECO:0000313" key="1">
    <source>
        <dbReference type="EMBL" id="SBS27914.1"/>
    </source>
</evidence>
<dbReference type="Pfam" id="PF11279">
    <property type="entry name" value="DUF3080"/>
    <property type="match status" value="1"/>
</dbReference>
<organism evidence="1 2">
    <name type="scientific">Marinomonas spartinae</name>
    <dbReference type="NCBI Taxonomy" id="1792290"/>
    <lineage>
        <taxon>Bacteria</taxon>
        <taxon>Pseudomonadati</taxon>
        <taxon>Pseudomonadota</taxon>
        <taxon>Gammaproteobacteria</taxon>
        <taxon>Oceanospirillales</taxon>
        <taxon>Oceanospirillaceae</taxon>
        <taxon>Marinomonas</taxon>
    </lineage>
</organism>
<reference evidence="1 2" key="1">
    <citation type="submission" date="2016-06" db="EMBL/GenBank/DDBJ databases">
        <authorList>
            <person name="Kjaerup R.B."/>
            <person name="Dalgaard T.S."/>
            <person name="Juul-Madsen H.R."/>
        </authorList>
    </citation>
    <scope>NUCLEOTIDE SEQUENCE [LARGE SCALE GENOMIC DNA]</scope>
    <source>
        <strain evidence="1 2">CECT 8886</strain>
    </source>
</reference>
<accession>A0A1A8T666</accession>
<proteinExistence type="predicted"/>
<dbReference type="Proteomes" id="UP000092544">
    <property type="component" value="Unassembled WGS sequence"/>
</dbReference>
<dbReference type="STRING" id="1792290.MSP8886_01001"/>
<gene>
    <name evidence="1" type="ORF">MSP8886_01001</name>
</gene>
<keyword evidence="2" id="KW-1185">Reference proteome</keyword>